<proteinExistence type="inferred from homology"/>
<name>A0A096BTD2_9BACT</name>
<dbReference type="AlphaFoldDB" id="A0A096BTD2"/>
<dbReference type="GO" id="GO:0009279">
    <property type="term" value="C:cell outer membrane"/>
    <property type="evidence" value="ECO:0007669"/>
    <property type="project" value="UniProtKB-SubCell"/>
</dbReference>
<dbReference type="RefSeq" id="WP_036865633.1">
    <property type="nucleotide sequence ID" value="NZ_JRNQ01000001.1"/>
</dbReference>
<evidence type="ECO:0000259" key="7">
    <source>
        <dbReference type="Pfam" id="PF07980"/>
    </source>
</evidence>
<evidence type="ECO:0000256" key="6">
    <source>
        <dbReference type="SAM" id="SignalP"/>
    </source>
</evidence>
<gene>
    <name evidence="8" type="ORF">HMPREF0647_00030</name>
</gene>
<evidence type="ECO:0000256" key="5">
    <source>
        <dbReference type="ARBA" id="ARBA00023237"/>
    </source>
</evidence>
<comment type="caution">
    <text evidence="8">The sequence shown here is derived from an EMBL/GenBank/DDBJ whole genome shotgun (WGS) entry which is preliminary data.</text>
</comment>
<sequence length="547" mass="60926">MKINYKYIYSAAVIALSMGLSSCVGDLDVKPIDPNVHTTEKVSPNSAFNKVYAILAMTGNGGASGDSDVDGIDGGTSGFVRQLFNSQELTTDEAICAWGGDEGVNNYNFNTYDASHPMLRGLYYRLTTGISFCNNYLHEYAAHDKTMTAEVRFIRALEYYYLLDGWGNVPFSTELDKQKPKRIKRADLYKWLVDELAKEVLPNLSEAKPKKSGEAGYGRVDKAAAWLLLARLYLNAEVYTGKAEWAKAAEYANMVMKSAYKLYGKENKKGQWSAYQQLFMGDNGENGASVEAVFPLLQDGLTTTSWATTLFLMASTSDGNAHLKSKNEAALGVTESWRGNRMRKQLVQKFFPNNNAPEVSAAEMPEKAKDDRAIFDAVGRKLENGDNTAAVGTFTNGYAVCKFNNFKTDGSKGHSSQFPDTDFFLMRSAEAYLIFAEAQARLNGNTATGDAAAAINALRDRANAKTKNEFTLDEICDEWSREFYFEGLRRTTLIRFNRYAGDNVNYNWDWKGGVKEGRNIDKHLNLFAIPTSDLNENKENLIQNEGY</sequence>
<dbReference type="OrthoDB" id="5694214at2"/>
<dbReference type="EMBL" id="JRNQ01000001">
    <property type="protein sequence ID" value="KGF45982.1"/>
    <property type="molecule type" value="Genomic_DNA"/>
</dbReference>
<dbReference type="Gene3D" id="1.10.3780.10">
    <property type="entry name" value="SusD-like"/>
    <property type="match status" value="1"/>
</dbReference>
<dbReference type="Proteomes" id="UP000029525">
    <property type="component" value="Unassembled WGS sequence"/>
</dbReference>
<evidence type="ECO:0000256" key="1">
    <source>
        <dbReference type="ARBA" id="ARBA00004442"/>
    </source>
</evidence>
<dbReference type="InterPro" id="IPR012944">
    <property type="entry name" value="SusD_RagB_dom"/>
</dbReference>
<accession>A0A096BTD2</accession>
<feature type="signal peptide" evidence="6">
    <location>
        <begin position="1"/>
        <end position="22"/>
    </location>
</feature>
<keyword evidence="3 6" id="KW-0732">Signal</keyword>
<evidence type="ECO:0000256" key="4">
    <source>
        <dbReference type="ARBA" id="ARBA00023136"/>
    </source>
</evidence>
<dbReference type="Pfam" id="PF07980">
    <property type="entry name" value="SusD_RagB"/>
    <property type="match status" value="1"/>
</dbReference>
<evidence type="ECO:0000313" key="8">
    <source>
        <dbReference type="EMBL" id="KGF45982.1"/>
    </source>
</evidence>
<reference evidence="8 9" key="1">
    <citation type="submission" date="2014-07" db="EMBL/GenBank/DDBJ databases">
        <authorList>
            <person name="McCorrison J."/>
            <person name="Sanka R."/>
            <person name="Torralba M."/>
            <person name="Gillis M."/>
            <person name="Haft D.H."/>
            <person name="Methe B."/>
            <person name="Sutton G."/>
            <person name="Nelson K.E."/>
        </authorList>
    </citation>
    <scope>NUCLEOTIDE SEQUENCE [LARGE SCALE GENOMIC DNA]</scope>
    <source>
        <strain evidence="8 9">DNF00320</strain>
    </source>
</reference>
<comment type="similarity">
    <text evidence="2">Belongs to the SusD family.</text>
</comment>
<feature type="chain" id="PRO_5001918412" evidence="6">
    <location>
        <begin position="23"/>
        <end position="547"/>
    </location>
</feature>
<evidence type="ECO:0000256" key="3">
    <source>
        <dbReference type="ARBA" id="ARBA00022729"/>
    </source>
</evidence>
<evidence type="ECO:0000256" key="2">
    <source>
        <dbReference type="ARBA" id="ARBA00006275"/>
    </source>
</evidence>
<organism evidence="8 9">
    <name type="scientific">Prevotella bivia DNF00320</name>
    <dbReference type="NCBI Taxonomy" id="1401068"/>
    <lineage>
        <taxon>Bacteria</taxon>
        <taxon>Pseudomonadati</taxon>
        <taxon>Bacteroidota</taxon>
        <taxon>Bacteroidia</taxon>
        <taxon>Bacteroidales</taxon>
        <taxon>Prevotellaceae</taxon>
        <taxon>Prevotella</taxon>
    </lineage>
</organism>
<dbReference type="Gene3D" id="1.25.40.390">
    <property type="match status" value="1"/>
</dbReference>
<dbReference type="Gene3D" id="1.25.40.10">
    <property type="entry name" value="Tetratricopeptide repeat domain"/>
    <property type="match status" value="1"/>
</dbReference>
<dbReference type="SUPFAM" id="SSF48452">
    <property type="entry name" value="TPR-like"/>
    <property type="match status" value="1"/>
</dbReference>
<feature type="domain" description="RagB/SusD" evidence="7">
    <location>
        <begin position="301"/>
        <end position="547"/>
    </location>
</feature>
<evidence type="ECO:0000313" key="9">
    <source>
        <dbReference type="Proteomes" id="UP000029525"/>
    </source>
</evidence>
<keyword evidence="4" id="KW-0472">Membrane</keyword>
<dbReference type="PROSITE" id="PS51257">
    <property type="entry name" value="PROKAR_LIPOPROTEIN"/>
    <property type="match status" value="1"/>
</dbReference>
<keyword evidence="5" id="KW-0998">Cell outer membrane</keyword>
<comment type="subcellular location">
    <subcellularLocation>
        <location evidence="1">Cell outer membrane</location>
    </subcellularLocation>
</comment>
<protein>
    <submittedName>
        <fullName evidence="8">Membrane protein</fullName>
    </submittedName>
</protein>
<dbReference type="InterPro" id="IPR011990">
    <property type="entry name" value="TPR-like_helical_dom_sf"/>
</dbReference>